<dbReference type="Pfam" id="PF01943">
    <property type="entry name" value="Polysacc_synt"/>
    <property type="match status" value="1"/>
</dbReference>
<keyword evidence="2" id="KW-1003">Cell membrane</keyword>
<evidence type="ECO:0000256" key="4">
    <source>
        <dbReference type="ARBA" id="ARBA00022989"/>
    </source>
</evidence>
<dbReference type="PANTHER" id="PTHR30250">
    <property type="entry name" value="PST FAMILY PREDICTED COLANIC ACID TRANSPORTER"/>
    <property type="match status" value="1"/>
</dbReference>
<feature type="transmembrane region" description="Helical" evidence="6">
    <location>
        <begin position="45"/>
        <end position="70"/>
    </location>
</feature>
<evidence type="ECO:0000313" key="7">
    <source>
        <dbReference type="EMBL" id="RCW63042.1"/>
    </source>
</evidence>
<feature type="transmembrane region" description="Helical" evidence="6">
    <location>
        <begin position="360"/>
        <end position="380"/>
    </location>
</feature>
<name>A0A368X4U5_9BACI</name>
<keyword evidence="5 6" id="KW-0472">Membrane</keyword>
<feature type="transmembrane region" description="Helical" evidence="6">
    <location>
        <begin position="324"/>
        <end position="340"/>
    </location>
</feature>
<dbReference type="InterPro" id="IPR024923">
    <property type="entry name" value="PG_synth_SpoVB"/>
</dbReference>
<feature type="transmembrane region" description="Helical" evidence="6">
    <location>
        <begin position="411"/>
        <end position="432"/>
    </location>
</feature>
<comment type="subcellular location">
    <subcellularLocation>
        <location evidence="1">Cell membrane</location>
        <topology evidence="1">Multi-pass membrane protein</topology>
    </subcellularLocation>
</comment>
<keyword evidence="8" id="KW-1185">Reference proteome</keyword>
<dbReference type="RefSeq" id="WP_114354358.1">
    <property type="nucleotide sequence ID" value="NZ_QPJJ01000020.1"/>
</dbReference>
<feature type="transmembrane region" description="Helical" evidence="6">
    <location>
        <begin position="129"/>
        <end position="151"/>
    </location>
</feature>
<evidence type="ECO:0000313" key="8">
    <source>
        <dbReference type="Proteomes" id="UP000252585"/>
    </source>
</evidence>
<keyword evidence="4 6" id="KW-1133">Transmembrane helix</keyword>
<evidence type="ECO:0000256" key="5">
    <source>
        <dbReference type="ARBA" id="ARBA00023136"/>
    </source>
</evidence>
<feature type="transmembrane region" description="Helical" evidence="6">
    <location>
        <begin position="444"/>
        <end position="467"/>
    </location>
</feature>
<sequence length="522" mass="57864">MQMQAKATNQLFKGAFILTLAALFGKVLSAAYRVPLQNMIGDMGYYIYQQIYPIIGIAFMLALYGFPAAISRFIAAEKNQYFTKMIIRKIFILLLLFHLALFVFFFLGSPYLAKIMGDPLLITPIRHSGWVFLFVPFVALLRGMFQGNLLMGPTAASQVSEQLVRVIVIILAAYMIYQSNLSLYKIGDGAVIAAVGGLSAAFFCLLLSYKKLTFQKTEKEPVRYLFILKHVIGFGILISMNHMLLLFLQLADAFTMVPRLLIAGYSPMESMEMKGILDRGQPLIQFATVLGSSLALTLIPRIAKQKDDSRNESVSSYVEASLKFSIYISVGATVGLIWLFRDVNQLLFLNDDGTTSLQVLALTILFTSLALTTAAVLQGLGYMKQTALFIFIGLVTKVILNYVLIASFGMIGAASATVLSVGIVAFFNCWLLRKVLKRRKLFSFSRGPLYVAAASMLLFLAGYEFIFGDPFDTVSRGYLALYVMGAVAIGAILYFIVLIVAKGFTKEELESMKIPKILLRNK</sequence>
<gene>
    <name evidence="7" type="ORF">DFR57_12023</name>
</gene>
<dbReference type="EMBL" id="QPJJ01000020">
    <property type="protein sequence ID" value="RCW63042.1"/>
    <property type="molecule type" value="Genomic_DNA"/>
</dbReference>
<feature type="transmembrane region" description="Helical" evidence="6">
    <location>
        <begin position="190"/>
        <end position="209"/>
    </location>
</feature>
<dbReference type="OrthoDB" id="9775950at2"/>
<dbReference type="AlphaFoldDB" id="A0A368X4U5"/>
<dbReference type="PIRSF" id="PIRSF038958">
    <property type="entry name" value="PG_synth_SpoVB"/>
    <property type="match status" value="1"/>
</dbReference>
<feature type="transmembrane region" description="Helical" evidence="6">
    <location>
        <begin position="479"/>
        <end position="501"/>
    </location>
</feature>
<reference evidence="7 8" key="1">
    <citation type="submission" date="2018-07" db="EMBL/GenBank/DDBJ databases">
        <title>Genomic Encyclopedia of Type Strains, Phase IV (KMG-IV): sequencing the most valuable type-strain genomes for metagenomic binning, comparative biology and taxonomic classification.</title>
        <authorList>
            <person name="Goeker M."/>
        </authorList>
    </citation>
    <scope>NUCLEOTIDE SEQUENCE [LARGE SCALE GENOMIC DNA]</scope>
    <source>
        <strain evidence="7 8">DSM 27696</strain>
    </source>
</reference>
<feature type="transmembrane region" description="Helical" evidence="6">
    <location>
        <begin position="163"/>
        <end position="184"/>
    </location>
</feature>
<proteinExistence type="predicted"/>
<feature type="transmembrane region" description="Helical" evidence="6">
    <location>
        <begin position="283"/>
        <end position="303"/>
    </location>
</feature>
<feature type="transmembrane region" description="Helical" evidence="6">
    <location>
        <begin position="387"/>
        <end position="405"/>
    </location>
</feature>
<feature type="transmembrane region" description="Helical" evidence="6">
    <location>
        <begin position="230"/>
        <end position="251"/>
    </location>
</feature>
<dbReference type="InterPro" id="IPR002797">
    <property type="entry name" value="Polysacc_synth"/>
</dbReference>
<dbReference type="CDD" id="cd13124">
    <property type="entry name" value="MATE_SpoVB_like"/>
    <property type="match status" value="1"/>
</dbReference>
<keyword evidence="3 6" id="KW-0812">Transmembrane</keyword>
<dbReference type="Proteomes" id="UP000252585">
    <property type="component" value="Unassembled WGS sequence"/>
</dbReference>
<evidence type="ECO:0000256" key="2">
    <source>
        <dbReference type="ARBA" id="ARBA00022475"/>
    </source>
</evidence>
<dbReference type="InterPro" id="IPR050833">
    <property type="entry name" value="Poly_Biosynth_Transport"/>
</dbReference>
<accession>A0A368X4U5</accession>
<feature type="transmembrane region" description="Helical" evidence="6">
    <location>
        <begin position="90"/>
        <end position="109"/>
    </location>
</feature>
<evidence type="ECO:0000256" key="3">
    <source>
        <dbReference type="ARBA" id="ARBA00022692"/>
    </source>
</evidence>
<protein>
    <submittedName>
        <fullName evidence="7">PST family polysaccharide transporter</fullName>
    </submittedName>
</protein>
<evidence type="ECO:0000256" key="6">
    <source>
        <dbReference type="SAM" id="Phobius"/>
    </source>
</evidence>
<dbReference type="PANTHER" id="PTHR30250:SF29">
    <property type="entry name" value="POLYSACCHARIDE BIOSYNTHESIS PROTEIN C-TERMINAL DOMAIN-CONTAINING PROTEIN"/>
    <property type="match status" value="1"/>
</dbReference>
<dbReference type="GO" id="GO:0005886">
    <property type="term" value="C:plasma membrane"/>
    <property type="evidence" value="ECO:0007669"/>
    <property type="project" value="UniProtKB-SubCell"/>
</dbReference>
<organism evidence="7 8">
    <name type="scientific">Saliterribacillus persicus</name>
    <dbReference type="NCBI Taxonomy" id="930114"/>
    <lineage>
        <taxon>Bacteria</taxon>
        <taxon>Bacillati</taxon>
        <taxon>Bacillota</taxon>
        <taxon>Bacilli</taxon>
        <taxon>Bacillales</taxon>
        <taxon>Bacillaceae</taxon>
        <taxon>Saliterribacillus</taxon>
    </lineage>
</organism>
<comment type="caution">
    <text evidence="7">The sequence shown here is derived from an EMBL/GenBank/DDBJ whole genome shotgun (WGS) entry which is preliminary data.</text>
</comment>
<evidence type="ECO:0000256" key="1">
    <source>
        <dbReference type="ARBA" id="ARBA00004651"/>
    </source>
</evidence>